<reference evidence="2 3" key="1">
    <citation type="submission" date="2016-10" db="EMBL/GenBank/DDBJ databases">
        <authorList>
            <person name="Varghese N."/>
            <person name="Submissions S."/>
        </authorList>
    </citation>
    <scope>NUCLEOTIDE SEQUENCE [LARGE SCALE GENOMIC DNA]</scope>
    <source>
        <strain evidence="2 3">LMG 22274</strain>
    </source>
</reference>
<comment type="caution">
    <text evidence="2">The sequence shown here is derived from an EMBL/GenBank/DDBJ whole genome shotgun (WGS) entry which is preliminary data.</text>
</comment>
<feature type="compositionally biased region" description="Polar residues" evidence="1">
    <location>
        <begin position="9"/>
        <end position="20"/>
    </location>
</feature>
<evidence type="ECO:0000313" key="2">
    <source>
        <dbReference type="EMBL" id="SEJ94558.1"/>
    </source>
</evidence>
<name>A0AAQ1GI83_9BURK</name>
<dbReference type="AlphaFoldDB" id="A0AAQ1GI83"/>
<feature type="region of interest" description="Disordered" evidence="1">
    <location>
        <begin position="1"/>
        <end position="21"/>
    </location>
</feature>
<sequence>MKRGKGTQDENTNSQYQAINRQAPRVACASAGLPGHYRANRGARVGFQETLHPGIIRTPQPIGYNAANL</sequence>
<protein>
    <submittedName>
        <fullName evidence="2">Uncharacterized protein</fullName>
    </submittedName>
</protein>
<dbReference type="EMBL" id="FNZM01000011">
    <property type="protein sequence ID" value="SEJ94558.1"/>
    <property type="molecule type" value="Genomic_DNA"/>
</dbReference>
<evidence type="ECO:0000256" key="1">
    <source>
        <dbReference type="SAM" id="MobiDB-lite"/>
    </source>
</evidence>
<gene>
    <name evidence="2" type="ORF">SAMN05216550_111118</name>
</gene>
<dbReference type="Proteomes" id="UP000183529">
    <property type="component" value="Unassembled WGS sequence"/>
</dbReference>
<proteinExistence type="predicted"/>
<organism evidence="2 3">
    <name type="scientific">Paraburkholderia tropica</name>
    <dbReference type="NCBI Taxonomy" id="92647"/>
    <lineage>
        <taxon>Bacteria</taxon>
        <taxon>Pseudomonadati</taxon>
        <taxon>Pseudomonadota</taxon>
        <taxon>Betaproteobacteria</taxon>
        <taxon>Burkholderiales</taxon>
        <taxon>Burkholderiaceae</taxon>
        <taxon>Paraburkholderia</taxon>
    </lineage>
</organism>
<accession>A0AAQ1GI83</accession>
<evidence type="ECO:0000313" key="3">
    <source>
        <dbReference type="Proteomes" id="UP000183529"/>
    </source>
</evidence>